<keyword evidence="2" id="KW-1185">Reference proteome</keyword>
<sequence length="363" mass="38527">MGRTTKTQTMQARTQGPSARTPSMPREAGRRQCRFKSAHLSRAAWPQERPARVHRRAPVRADPRHGPQKLLTSRRRTGRGRAHARRGRGPEGRGLAAASGRAVERGLGVGGGASRGADAGSAGGACVLWAGPRVGGGASHGADAGSAWRDVVAGRSGGPARPSRCGHQAHRLAGVPRTSGPGGDINVTGLGTRFGDLGQSLGLDILHSGTLRSTDHLVDWAVYSLTWTRSPHDPRVDRRCGSHSDRSQEHSLAGRSSQPRAASLGLGDPTPSISTMKEDLETLLALERANIIAKYTQAHPAGSPRDPWEDAELSRCRLTDHHGFRHNFSRRPGELTTGRRCCGAGSTTRCAVSCGPSCSILKR</sequence>
<dbReference type="AlphaFoldDB" id="A0A6J2BYH5"/>
<name>A0A6J2BYH5_ZALCA</name>
<gene>
    <name evidence="3" type="primary">LOC113914390</name>
</gene>
<feature type="compositionally biased region" description="Basic and acidic residues" evidence="1">
    <location>
        <begin position="233"/>
        <end position="249"/>
    </location>
</feature>
<dbReference type="GeneID" id="113914390"/>
<evidence type="ECO:0000313" key="2">
    <source>
        <dbReference type="Proteomes" id="UP000515165"/>
    </source>
</evidence>
<feature type="region of interest" description="Disordered" evidence="1">
    <location>
        <begin position="233"/>
        <end position="272"/>
    </location>
</feature>
<dbReference type="RefSeq" id="XP_027435342.1">
    <property type="nucleotide sequence ID" value="XM_027579541.2"/>
</dbReference>
<organism evidence="2 3">
    <name type="scientific">Zalophus californianus</name>
    <name type="common">California sealion</name>
    <dbReference type="NCBI Taxonomy" id="9704"/>
    <lineage>
        <taxon>Eukaryota</taxon>
        <taxon>Metazoa</taxon>
        <taxon>Chordata</taxon>
        <taxon>Craniata</taxon>
        <taxon>Vertebrata</taxon>
        <taxon>Euteleostomi</taxon>
        <taxon>Mammalia</taxon>
        <taxon>Eutheria</taxon>
        <taxon>Laurasiatheria</taxon>
        <taxon>Carnivora</taxon>
        <taxon>Caniformia</taxon>
        <taxon>Pinnipedia</taxon>
        <taxon>Otariidae</taxon>
        <taxon>Zalophus</taxon>
    </lineage>
</organism>
<evidence type="ECO:0000256" key="1">
    <source>
        <dbReference type="SAM" id="MobiDB-lite"/>
    </source>
</evidence>
<accession>A0A6J2BYH5</accession>
<feature type="compositionally biased region" description="Polar residues" evidence="1">
    <location>
        <begin position="1"/>
        <end position="21"/>
    </location>
</feature>
<protein>
    <submittedName>
        <fullName evidence="3">Uncharacterized protein LOC113914390</fullName>
    </submittedName>
</protein>
<reference evidence="3" key="1">
    <citation type="submission" date="2025-08" db="UniProtKB">
        <authorList>
            <consortium name="RefSeq"/>
        </authorList>
    </citation>
    <scope>IDENTIFICATION</scope>
    <source>
        <tissue evidence="3">Blood</tissue>
    </source>
</reference>
<dbReference type="KEGG" id="zca:113914390"/>
<evidence type="ECO:0000313" key="3">
    <source>
        <dbReference type="RefSeq" id="XP_027435342.1"/>
    </source>
</evidence>
<feature type="region of interest" description="Disordered" evidence="1">
    <location>
        <begin position="1"/>
        <end position="99"/>
    </location>
</feature>
<dbReference type="OrthoDB" id="294251at2759"/>
<dbReference type="Proteomes" id="UP000515165">
    <property type="component" value="Chromosome 11"/>
</dbReference>
<feature type="compositionally biased region" description="Basic residues" evidence="1">
    <location>
        <begin position="72"/>
        <end position="87"/>
    </location>
</feature>
<proteinExistence type="predicted"/>
<feature type="region of interest" description="Disordered" evidence="1">
    <location>
        <begin position="154"/>
        <end position="183"/>
    </location>
</feature>